<dbReference type="AlphaFoldDB" id="A0A0X8VB38"/>
<reference evidence="2" key="4">
    <citation type="submission" date="2016-11" db="EMBL/GenBank/DDBJ databases">
        <authorList>
            <person name="Varghese N."/>
            <person name="Submissions S."/>
        </authorList>
    </citation>
    <scope>NUCLEOTIDE SEQUENCE</scope>
    <source>
        <strain evidence="2">DSM 1682</strain>
    </source>
</reference>
<dbReference type="Proteomes" id="UP000184204">
    <property type="component" value="Unassembled WGS sequence"/>
</dbReference>
<evidence type="ECO:0000313" key="3">
    <source>
        <dbReference type="Proteomes" id="UP000068026"/>
    </source>
</evidence>
<protein>
    <submittedName>
        <fullName evidence="2">Uncharacterized protein</fullName>
    </submittedName>
</protein>
<sequence length="98" mass="11569">MRYETYKLFQLVENFDDYGNSKNDFEFLENISVHINEQHIKVLGTETCYFVKALQGVTPYDKFELGAEYMISNFSHEYKIISFINGRLAQLILEEVKV</sequence>
<organism evidence="2 4">
    <name type="scientific">Anaerotignum propionicum DSM 1682</name>
    <dbReference type="NCBI Taxonomy" id="991789"/>
    <lineage>
        <taxon>Bacteria</taxon>
        <taxon>Bacillati</taxon>
        <taxon>Bacillota</taxon>
        <taxon>Clostridia</taxon>
        <taxon>Lachnospirales</taxon>
        <taxon>Anaerotignaceae</taxon>
        <taxon>Anaerotignum</taxon>
    </lineage>
</organism>
<evidence type="ECO:0000313" key="4">
    <source>
        <dbReference type="Proteomes" id="UP000184204"/>
    </source>
</evidence>
<dbReference type="EMBL" id="CP014223">
    <property type="protein sequence ID" value="AMJ42331.1"/>
    <property type="molecule type" value="Genomic_DNA"/>
</dbReference>
<accession>A0A0X8VB38</accession>
<reference evidence="1 3" key="1">
    <citation type="journal article" date="2016" name="Genome Announc.">
        <title>Complete Genome Sequence of the Amino Acid-Fermenting Clostridium propionicum X2 (DSM 1682).</title>
        <authorList>
            <person name="Poehlein A."/>
            <person name="Schlien K."/>
            <person name="Chowdhury N.P."/>
            <person name="Gottschalk G."/>
            <person name="Buckel W."/>
            <person name="Daniel R."/>
        </authorList>
    </citation>
    <scope>NUCLEOTIDE SEQUENCE [LARGE SCALE GENOMIC DNA]</scope>
    <source>
        <strain evidence="1 3">X2</strain>
    </source>
</reference>
<gene>
    <name evidence="1" type="ORF">CPRO_27850</name>
    <name evidence="2" type="ORF">SAMN02745151_02441</name>
</gene>
<dbReference type="Proteomes" id="UP000068026">
    <property type="component" value="Chromosome"/>
</dbReference>
<keyword evidence="3" id="KW-1185">Reference proteome</keyword>
<dbReference type="EMBL" id="FQUA01000013">
    <property type="protein sequence ID" value="SHE99697.1"/>
    <property type="molecule type" value="Genomic_DNA"/>
</dbReference>
<reference evidence="3" key="2">
    <citation type="submission" date="2016-01" db="EMBL/GenBank/DDBJ databases">
        <authorList>
            <person name="Poehlein A."/>
            <person name="Schlien K."/>
            <person name="Gottschalk G."/>
            <person name="Buckel W."/>
            <person name="Daniel R."/>
        </authorList>
    </citation>
    <scope>NUCLEOTIDE SEQUENCE [LARGE SCALE GENOMIC DNA]</scope>
    <source>
        <strain evidence="3">X2</strain>
    </source>
</reference>
<reference evidence="4" key="3">
    <citation type="submission" date="2016-11" db="EMBL/GenBank/DDBJ databases">
        <authorList>
            <person name="Jaros S."/>
            <person name="Januszkiewicz K."/>
            <person name="Wedrychowicz H."/>
        </authorList>
    </citation>
    <scope>NUCLEOTIDE SEQUENCE [LARGE SCALE GENOMIC DNA]</scope>
    <source>
        <strain evidence="4">DSM 1682</strain>
    </source>
</reference>
<evidence type="ECO:0000313" key="2">
    <source>
        <dbReference type="EMBL" id="SHE99697.1"/>
    </source>
</evidence>
<dbReference type="KEGG" id="cpro:CPRO_27850"/>
<dbReference type="RefSeq" id="WP_066052973.1">
    <property type="nucleotide sequence ID" value="NZ_CP014223.1"/>
</dbReference>
<evidence type="ECO:0000313" key="1">
    <source>
        <dbReference type="EMBL" id="AMJ42331.1"/>
    </source>
</evidence>
<name>A0A0X8VB38_ANAPI</name>
<proteinExistence type="predicted"/>